<gene>
    <name evidence="1" type="ORF">QAD02_021767</name>
</gene>
<dbReference type="EMBL" id="CM056741">
    <property type="protein sequence ID" value="KAJ8685974.1"/>
    <property type="molecule type" value="Genomic_DNA"/>
</dbReference>
<accession>A0ACC2PQU5</accession>
<protein>
    <submittedName>
        <fullName evidence="1">Uncharacterized protein</fullName>
    </submittedName>
</protein>
<comment type="caution">
    <text evidence="1">The sequence shown here is derived from an EMBL/GenBank/DDBJ whole genome shotgun (WGS) entry which is preliminary data.</text>
</comment>
<proteinExistence type="predicted"/>
<dbReference type="Proteomes" id="UP001239111">
    <property type="component" value="Chromosome 1"/>
</dbReference>
<sequence length="288" mass="34435">MERKFDTKFEEEKKERGEANFWFKELVEQMKKDDELREREWTARWGEKEREDKKRDEKQVELEERLKRIETLIEEKGEGIHMEVESNERAKEREICKEKEITELKRRIKEGERRDKGKNIIVSGLKLDDEGLKENLGNWIDENLNIEVTITKAWKVKGRDGKEIIGAELIRKGIAYKGKYVETWMKERTGKDYNQWALEGLNRKGSYAHDAWVVKTFTKEVEEKLLETMKERGEKEFTVEKFISAEERWKMKRHCMSVPLFMYRGYTTTAQTSVAQALGLWEVINENK</sequence>
<reference evidence="1" key="1">
    <citation type="submission" date="2023-04" db="EMBL/GenBank/DDBJ databases">
        <title>A chromosome-level genome assembly of the parasitoid wasp Eretmocerus hayati.</title>
        <authorList>
            <person name="Zhong Y."/>
            <person name="Liu S."/>
            <person name="Liu Y."/>
        </authorList>
    </citation>
    <scope>NUCLEOTIDE SEQUENCE</scope>
    <source>
        <strain evidence="1">ZJU_SS_LIU_2023</strain>
    </source>
</reference>
<organism evidence="1 2">
    <name type="scientific">Eretmocerus hayati</name>
    <dbReference type="NCBI Taxonomy" id="131215"/>
    <lineage>
        <taxon>Eukaryota</taxon>
        <taxon>Metazoa</taxon>
        <taxon>Ecdysozoa</taxon>
        <taxon>Arthropoda</taxon>
        <taxon>Hexapoda</taxon>
        <taxon>Insecta</taxon>
        <taxon>Pterygota</taxon>
        <taxon>Neoptera</taxon>
        <taxon>Endopterygota</taxon>
        <taxon>Hymenoptera</taxon>
        <taxon>Apocrita</taxon>
        <taxon>Proctotrupomorpha</taxon>
        <taxon>Chalcidoidea</taxon>
        <taxon>Aphelinidae</taxon>
        <taxon>Aphelininae</taxon>
        <taxon>Eretmocerus</taxon>
    </lineage>
</organism>
<keyword evidence="2" id="KW-1185">Reference proteome</keyword>
<evidence type="ECO:0000313" key="1">
    <source>
        <dbReference type="EMBL" id="KAJ8685974.1"/>
    </source>
</evidence>
<name>A0ACC2PQU5_9HYME</name>
<evidence type="ECO:0000313" key="2">
    <source>
        <dbReference type="Proteomes" id="UP001239111"/>
    </source>
</evidence>